<protein>
    <submittedName>
        <fullName evidence="1">LRPPRC isoform 10</fullName>
    </submittedName>
</protein>
<gene>
    <name evidence="1" type="ORF">CR201_G0003512</name>
</gene>
<evidence type="ECO:0000313" key="1">
    <source>
        <dbReference type="EMBL" id="PNJ80052.1"/>
    </source>
</evidence>
<dbReference type="GO" id="GO:0003730">
    <property type="term" value="F:mRNA 3'-UTR binding"/>
    <property type="evidence" value="ECO:0007669"/>
    <property type="project" value="TreeGrafter"/>
</dbReference>
<sequence length="77" mass="8657">VTDFFLQLVDAGKVDDARALLQRCGAIAEQTPILLLFLLRKSEKRGKASTVKSVLELIPELNEKEEAYSSLMKSYEK</sequence>
<accession>A0A2J8XDE5</accession>
<proteinExistence type="predicted"/>
<dbReference type="AlphaFoldDB" id="A0A2J8XDE5"/>
<dbReference type="GO" id="GO:0005739">
    <property type="term" value="C:mitochondrion"/>
    <property type="evidence" value="ECO:0007669"/>
    <property type="project" value="TreeGrafter"/>
</dbReference>
<dbReference type="InterPro" id="IPR033490">
    <property type="entry name" value="LRP130"/>
</dbReference>
<dbReference type="EMBL" id="NDHI03003368">
    <property type="protein sequence ID" value="PNJ80052.1"/>
    <property type="molecule type" value="Genomic_DNA"/>
</dbReference>
<dbReference type="PANTHER" id="PTHR46669">
    <property type="entry name" value="LEUCINE-RICH PPR MOTIF-CONTAINING PROTEIN, MITOCHONDRIAL"/>
    <property type="match status" value="1"/>
</dbReference>
<comment type="caution">
    <text evidence="1">The sequence shown here is derived from an EMBL/GenBank/DDBJ whole genome shotgun (WGS) entry which is preliminary data.</text>
</comment>
<feature type="non-terminal residue" evidence="1">
    <location>
        <position position="1"/>
    </location>
</feature>
<dbReference type="GO" id="GO:0005634">
    <property type="term" value="C:nucleus"/>
    <property type="evidence" value="ECO:0007669"/>
    <property type="project" value="TreeGrafter"/>
</dbReference>
<organism evidence="1">
    <name type="scientific">Pongo abelii</name>
    <name type="common">Sumatran orangutan</name>
    <name type="synonym">Pongo pygmaeus abelii</name>
    <dbReference type="NCBI Taxonomy" id="9601"/>
    <lineage>
        <taxon>Eukaryota</taxon>
        <taxon>Metazoa</taxon>
        <taxon>Chordata</taxon>
        <taxon>Craniata</taxon>
        <taxon>Vertebrata</taxon>
        <taxon>Euteleostomi</taxon>
        <taxon>Mammalia</taxon>
        <taxon>Eutheria</taxon>
        <taxon>Euarchontoglires</taxon>
        <taxon>Primates</taxon>
        <taxon>Haplorrhini</taxon>
        <taxon>Catarrhini</taxon>
        <taxon>Hominidae</taxon>
        <taxon>Pongo</taxon>
    </lineage>
</organism>
<name>A0A2J8XDE5_PONAB</name>
<dbReference type="GO" id="GO:0070129">
    <property type="term" value="P:regulation of mitochondrial translation"/>
    <property type="evidence" value="ECO:0007669"/>
    <property type="project" value="TreeGrafter"/>
</dbReference>
<dbReference type="PANTHER" id="PTHR46669:SF1">
    <property type="entry name" value="LEUCINE-RICH PPR MOTIF-CONTAINING PROTEIN, MITOCHONDRIAL"/>
    <property type="match status" value="1"/>
</dbReference>
<reference evidence="1" key="1">
    <citation type="submission" date="2017-12" db="EMBL/GenBank/DDBJ databases">
        <title>High-resolution comparative analysis of great ape genomes.</title>
        <authorList>
            <person name="Pollen A."/>
            <person name="Hastie A."/>
            <person name="Hormozdiari F."/>
            <person name="Dougherty M."/>
            <person name="Liu R."/>
            <person name="Chaisson M."/>
            <person name="Hoppe E."/>
            <person name="Hill C."/>
            <person name="Pang A."/>
            <person name="Hillier L."/>
            <person name="Baker C."/>
            <person name="Armstrong J."/>
            <person name="Shendure J."/>
            <person name="Paten B."/>
            <person name="Wilson R."/>
            <person name="Chao H."/>
            <person name="Schneider V."/>
            <person name="Ventura M."/>
            <person name="Kronenberg Z."/>
            <person name="Murali S."/>
            <person name="Gordon D."/>
            <person name="Cantsilieris S."/>
            <person name="Munson K."/>
            <person name="Nelson B."/>
            <person name="Raja A."/>
            <person name="Underwood J."/>
            <person name="Diekhans M."/>
            <person name="Fiddes I."/>
            <person name="Haussler D."/>
            <person name="Eichler E."/>
        </authorList>
    </citation>
    <scope>NUCLEOTIDE SEQUENCE [LARGE SCALE GENOMIC DNA]</scope>
    <source>
        <strain evidence="1">Susie</strain>
    </source>
</reference>